<protein>
    <recommendedName>
        <fullName evidence="6">HMG box domain-containing protein</fullName>
    </recommendedName>
</protein>
<proteinExistence type="predicted"/>
<evidence type="ECO:0000256" key="5">
    <source>
        <dbReference type="SAM" id="MobiDB-lite"/>
    </source>
</evidence>
<dbReference type="InterPro" id="IPR036910">
    <property type="entry name" value="HMG_box_dom_sf"/>
</dbReference>
<keyword evidence="2 4" id="KW-0238">DNA-binding</keyword>
<name>A0A433PD03_9FUNG</name>
<evidence type="ECO:0000256" key="2">
    <source>
        <dbReference type="ARBA" id="ARBA00023125"/>
    </source>
</evidence>
<feature type="DNA-binding region" description="HMG box" evidence="4">
    <location>
        <begin position="89"/>
        <end position="157"/>
    </location>
</feature>
<feature type="region of interest" description="Disordered" evidence="5">
    <location>
        <begin position="55"/>
        <end position="84"/>
    </location>
</feature>
<keyword evidence="3" id="KW-0804">Transcription</keyword>
<evidence type="ECO:0000259" key="6">
    <source>
        <dbReference type="PROSITE" id="PS50118"/>
    </source>
</evidence>
<dbReference type="FunFam" id="1.10.30.10:FF:000041">
    <property type="entry name" value="HMG box family protein"/>
    <property type="match status" value="1"/>
</dbReference>
<feature type="compositionally biased region" description="Polar residues" evidence="5">
    <location>
        <begin position="55"/>
        <end position="68"/>
    </location>
</feature>
<dbReference type="EMBL" id="RBNJ01025587">
    <property type="protein sequence ID" value="RUS15408.1"/>
    <property type="molecule type" value="Genomic_DNA"/>
</dbReference>
<dbReference type="InterPro" id="IPR050140">
    <property type="entry name" value="SRY-related_HMG-box_TF-like"/>
</dbReference>
<dbReference type="PROSITE" id="PS50118">
    <property type="entry name" value="HMG_BOX_2"/>
    <property type="match status" value="1"/>
</dbReference>
<feature type="domain" description="HMG box" evidence="6">
    <location>
        <begin position="89"/>
        <end position="157"/>
    </location>
</feature>
<comment type="caution">
    <text evidence="7">The sequence shown here is derived from an EMBL/GenBank/DDBJ whole genome shotgun (WGS) entry which is preliminary data.</text>
</comment>
<evidence type="ECO:0000256" key="1">
    <source>
        <dbReference type="ARBA" id="ARBA00023015"/>
    </source>
</evidence>
<keyword evidence="1" id="KW-0805">Transcription regulation</keyword>
<keyword evidence="4" id="KW-0539">Nucleus</keyword>
<dbReference type="GO" id="GO:0000978">
    <property type="term" value="F:RNA polymerase II cis-regulatory region sequence-specific DNA binding"/>
    <property type="evidence" value="ECO:0007669"/>
    <property type="project" value="TreeGrafter"/>
</dbReference>
<dbReference type="Gene3D" id="1.10.30.10">
    <property type="entry name" value="High mobility group box domain"/>
    <property type="match status" value="1"/>
</dbReference>
<dbReference type="Pfam" id="PF00505">
    <property type="entry name" value="HMG_box"/>
    <property type="match status" value="1"/>
</dbReference>
<reference evidence="7 8" key="1">
    <citation type="journal article" date="2018" name="New Phytol.">
        <title>Phylogenomics of Endogonaceae and evolution of mycorrhizas within Mucoromycota.</title>
        <authorList>
            <person name="Chang Y."/>
            <person name="Desiro A."/>
            <person name="Na H."/>
            <person name="Sandor L."/>
            <person name="Lipzen A."/>
            <person name="Clum A."/>
            <person name="Barry K."/>
            <person name="Grigoriev I.V."/>
            <person name="Martin F.M."/>
            <person name="Stajich J.E."/>
            <person name="Smith M.E."/>
            <person name="Bonito G."/>
            <person name="Spatafora J.W."/>
        </authorList>
    </citation>
    <scope>NUCLEOTIDE SEQUENCE [LARGE SCALE GENOMIC DNA]</scope>
    <source>
        <strain evidence="7 8">AD002</strain>
    </source>
</reference>
<dbReference type="InterPro" id="IPR009071">
    <property type="entry name" value="HMG_box_dom"/>
</dbReference>
<gene>
    <name evidence="7" type="ORF">BC938DRAFT_476948</name>
</gene>
<dbReference type="AlphaFoldDB" id="A0A433PD03"/>
<dbReference type="CDD" id="cd01389">
    <property type="entry name" value="HMG-box_ROX1-like"/>
    <property type="match status" value="1"/>
</dbReference>
<accession>A0A433PD03</accession>
<dbReference type="Proteomes" id="UP000274822">
    <property type="component" value="Unassembled WGS sequence"/>
</dbReference>
<evidence type="ECO:0000313" key="7">
    <source>
        <dbReference type="EMBL" id="RUS15408.1"/>
    </source>
</evidence>
<organism evidence="7 8">
    <name type="scientific">Jimgerdemannia flammicorona</name>
    <dbReference type="NCBI Taxonomy" id="994334"/>
    <lineage>
        <taxon>Eukaryota</taxon>
        <taxon>Fungi</taxon>
        <taxon>Fungi incertae sedis</taxon>
        <taxon>Mucoromycota</taxon>
        <taxon>Mucoromycotina</taxon>
        <taxon>Endogonomycetes</taxon>
        <taxon>Endogonales</taxon>
        <taxon>Endogonaceae</taxon>
        <taxon>Jimgerdemannia</taxon>
    </lineage>
</organism>
<dbReference type="SUPFAM" id="SSF47095">
    <property type="entry name" value="HMG-box"/>
    <property type="match status" value="1"/>
</dbReference>
<keyword evidence="8" id="KW-1185">Reference proteome</keyword>
<dbReference type="GO" id="GO:0001228">
    <property type="term" value="F:DNA-binding transcription activator activity, RNA polymerase II-specific"/>
    <property type="evidence" value="ECO:0007669"/>
    <property type="project" value="TreeGrafter"/>
</dbReference>
<evidence type="ECO:0000256" key="3">
    <source>
        <dbReference type="ARBA" id="ARBA00023163"/>
    </source>
</evidence>
<feature type="region of interest" description="Disordered" evidence="5">
    <location>
        <begin position="1"/>
        <end position="34"/>
    </location>
</feature>
<sequence>MGPENNPSNESNIEDTATALDNHQQDINSKSDTQTYNVYLVPNGYEPLLVASQLAQGKSATRPPSQKRSIPIRLPHPAESTKKKNLKKIPRPKNCFMAYRMDKQHEIMKQWPGVNNKDISRIVGSMWKQESEEEKGRYKAIAEELKKCHAREYPGYKFSPKKKTQKNNLKKQEPQLVSSKFNANESDKNNTVFNQSALQHATFLATPTTIGEHMSAGQCLSSEMILASINHHHYRGASIDSLDSESNYPTMSSEFDYSHRIISDVHLLSHHSLDNSSSSLRYEIPPEMADLGSETDRMMPFRQMTAHCSYNSGRQLLEEDCTSCPEDYISDATSPPASISSPMSHSTANNIMIAGSPEQARGYHTGLQIDPMLTPAMHGNYADEYQFHIPEHENIYVKTMQDMPPQYTFIDHHAFTPENPPNPYMGYSNAIYMTFDGLIDMEGDQHRTNE</sequence>
<feature type="compositionally biased region" description="Polar residues" evidence="5">
    <location>
        <begin position="19"/>
        <end position="34"/>
    </location>
</feature>
<evidence type="ECO:0000313" key="8">
    <source>
        <dbReference type="Proteomes" id="UP000274822"/>
    </source>
</evidence>
<evidence type="ECO:0000256" key="4">
    <source>
        <dbReference type="PROSITE-ProRule" id="PRU00267"/>
    </source>
</evidence>
<feature type="compositionally biased region" description="Low complexity" evidence="5">
    <location>
        <begin position="1"/>
        <end position="11"/>
    </location>
</feature>
<dbReference type="PANTHER" id="PTHR10270">
    <property type="entry name" value="SOX TRANSCRIPTION FACTOR"/>
    <property type="match status" value="1"/>
</dbReference>
<dbReference type="PANTHER" id="PTHR10270:SF161">
    <property type="entry name" value="SEX-DETERMINING REGION Y PROTEIN"/>
    <property type="match status" value="1"/>
</dbReference>
<dbReference type="GO" id="GO:0030154">
    <property type="term" value="P:cell differentiation"/>
    <property type="evidence" value="ECO:0007669"/>
    <property type="project" value="TreeGrafter"/>
</dbReference>
<dbReference type="GO" id="GO:0005634">
    <property type="term" value="C:nucleus"/>
    <property type="evidence" value="ECO:0007669"/>
    <property type="project" value="UniProtKB-UniRule"/>
</dbReference>
<dbReference type="SMART" id="SM00398">
    <property type="entry name" value="HMG"/>
    <property type="match status" value="1"/>
</dbReference>